<organism evidence="1 2">
    <name type="scientific">Oceanospirillum sediminis</name>
    <dbReference type="NCBI Taxonomy" id="2760088"/>
    <lineage>
        <taxon>Bacteria</taxon>
        <taxon>Pseudomonadati</taxon>
        <taxon>Pseudomonadota</taxon>
        <taxon>Gammaproteobacteria</taxon>
        <taxon>Oceanospirillales</taxon>
        <taxon>Oceanospirillaceae</taxon>
        <taxon>Oceanospirillum</taxon>
    </lineage>
</organism>
<dbReference type="AlphaFoldDB" id="A0A839IKR1"/>
<keyword evidence="1" id="KW-0808">Transferase</keyword>
<dbReference type="Proteomes" id="UP000565262">
    <property type="component" value="Unassembled WGS sequence"/>
</dbReference>
<proteinExistence type="predicted"/>
<keyword evidence="2" id="KW-1185">Reference proteome</keyword>
<name>A0A839IKR1_9GAMM</name>
<comment type="caution">
    <text evidence="1">The sequence shown here is derived from an EMBL/GenBank/DDBJ whole genome shotgun (WGS) entry which is preliminary data.</text>
</comment>
<evidence type="ECO:0000313" key="2">
    <source>
        <dbReference type="Proteomes" id="UP000565262"/>
    </source>
</evidence>
<dbReference type="GO" id="GO:0008168">
    <property type="term" value="F:methyltransferase activity"/>
    <property type="evidence" value="ECO:0007669"/>
    <property type="project" value="UniProtKB-KW"/>
</dbReference>
<dbReference type="CDD" id="cd02440">
    <property type="entry name" value="AdoMet_MTases"/>
    <property type="match status" value="1"/>
</dbReference>
<dbReference type="EMBL" id="JACJFM010000002">
    <property type="protein sequence ID" value="MBB1485528.1"/>
    <property type="molecule type" value="Genomic_DNA"/>
</dbReference>
<reference evidence="1 2" key="1">
    <citation type="submission" date="2020-08" db="EMBL/GenBank/DDBJ databases">
        <title>Oceanospirillum sp. nov. isolated from marine sediment.</title>
        <authorList>
            <person name="Ji X."/>
        </authorList>
    </citation>
    <scope>NUCLEOTIDE SEQUENCE [LARGE SCALE GENOMIC DNA]</scope>
    <source>
        <strain evidence="1 2">D5</strain>
    </source>
</reference>
<dbReference type="GO" id="GO:0032259">
    <property type="term" value="P:methylation"/>
    <property type="evidence" value="ECO:0007669"/>
    <property type="project" value="UniProtKB-KW"/>
</dbReference>
<evidence type="ECO:0000313" key="1">
    <source>
        <dbReference type="EMBL" id="MBB1485528.1"/>
    </source>
</evidence>
<protein>
    <submittedName>
        <fullName evidence="1">Methyltransferase domain-containing protein</fullName>
    </submittedName>
</protein>
<sequence>MPKQDIQHIINTILMASPEELFSLKAETDQLVSLLCKVTDIDLHPAIFHDEHATETMHGKAVSMTTAAQCAEEFMRTQVFLRGVFQAIQDQLKTQDSIRILYAGTGPFGLLVVPLLHQFTPDKVQVYLLDIHQESLDALQKLIEILDVDDFIENQQCTDILQWPIEQQQPFDLIISETMKAMLDQEPQVSVFRHLIPLLKPEGELIPQQIQIKAWLAAPRSYNTHSFYLGEIFTLDRQQTYLLHQQSNPTIKGSLDIPEYPEVYKDLKFTTDIQVYGRHWLTEHQCSLNLPKVIIGTSPEPGSQLRYQYEIKQHPEFTFDYESSDDFSIEQLPDHFELSETGIPYLKRCWYKAQLLKQNHSINDLLQKESELDQLLFNTLLPEPDKGNALLYQSHSLNEFERYMTHSQQPPNNIHKINIFTEELRRKLQ</sequence>
<accession>A0A839IKR1</accession>
<keyword evidence="1" id="KW-0489">Methyltransferase</keyword>
<dbReference type="InterPro" id="IPR029063">
    <property type="entry name" value="SAM-dependent_MTases_sf"/>
</dbReference>
<gene>
    <name evidence="1" type="ORF">H4O21_02745</name>
</gene>
<dbReference type="Gene3D" id="3.40.50.150">
    <property type="entry name" value="Vaccinia Virus protein VP39"/>
    <property type="match status" value="1"/>
</dbReference>
<dbReference type="SUPFAM" id="SSF53335">
    <property type="entry name" value="S-adenosyl-L-methionine-dependent methyltransferases"/>
    <property type="match status" value="1"/>
</dbReference>
<dbReference type="RefSeq" id="WP_182807298.1">
    <property type="nucleotide sequence ID" value="NZ_JACJFM010000002.1"/>
</dbReference>